<reference evidence="6 7" key="2">
    <citation type="journal article" date="2008" name="Nature">
        <title>The Phaeodactylum genome reveals the evolutionary history of diatom genomes.</title>
        <authorList>
            <person name="Bowler C."/>
            <person name="Allen A.E."/>
            <person name="Badger J.H."/>
            <person name="Grimwood J."/>
            <person name="Jabbari K."/>
            <person name="Kuo A."/>
            <person name="Maheswari U."/>
            <person name="Martens C."/>
            <person name="Maumus F."/>
            <person name="Otillar R.P."/>
            <person name="Rayko E."/>
            <person name="Salamov A."/>
            <person name="Vandepoele K."/>
            <person name="Beszteri B."/>
            <person name="Gruber A."/>
            <person name="Heijde M."/>
            <person name="Katinka M."/>
            <person name="Mock T."/>
            <person name="Valentin K."/>
            <person name="Verret F."/>
            <person name="Berges J.A."/>
            <person name="Brownlee C."/>
            <person name="Cadoret J.P."/>
            <person name="Chiovitti A."/>
            <person name="Choi C.J."/>
            <person name="Coesel S."/>
            <person name="De Martino A."/>
            <person name="Detter J.C."/>
            <person name="Durkin C."/>
            <person name="Falciatore A."/>
            <person name="Fournet J."/>
            <person name="Haruta M."/>
            <person name="Huysman M.J."/>
            <person name="Jenkins B.D."/>
            <person name="Jiroutova K."/>
            <person name="Jorgensen R.E."/>
            <person name="Joubert Y."/>
            <person name="Kaplan A."/>
            <person name="Kroger N."/>
            <person name="Kroth P.G."/>
            <person name="La Roche J."/>
            <person name="Lindquist E."/>
            <person name="Lommer M."/>
            <person name="Martin-Jezequel V."/>
            <person name="Lopez P.J."/>
            <person name="Lucas S."/>
            <person name="Mangogna M."/>
            <person name="McGinnis K."/>
            <person name="Medlin L.K."/>
            <person name="Montsant A."/>
            <person name="Oudot-Le Secq M.P."/>
            <person name="Napoli C."/>
            <person name="Obornik M."/>
            <person name="Parker M.S."/>
            <person name="Petit J.L."/>
            <person name="Porcel B.M."/>
            <person name="Poulsen N."/>
            <person name="Robison M."/>
            <person name="Rychlewski L."/>
            <person name="Rynearson T.A."/>
            <person name="Schmutz J."/>
            <person name="Shapiro H."/>
            <person name="Siaut M."/>
            <person name="Stanley M."/>
            <person name="Sussman M.R."/>
            <person name="Taylor A.R."/>
            <person name="Vardi A."/>
            <person name="von Dassow P."/>
            <person name="Vyverman W."/>
            <person name="Willis A."/>
            <person name="Wyrwicz L.S."/>
            <person name="Rokhsar D.S."/>
            <person name="Weissenbach J."/>
            <person name="Armbrust E.V."/>
            <person name="Green B.R."/>
            <person name="Van de Peer Y."/>
            <person name="Grigoriev I.V."/>
        </authorList>
    </citation>
    <scope>NUCLEOTIDE SEQUENCE [LARGE SCALE GENOMIC DNA]</scope>
    <source>
        <strain evidence="6 7">CCMP1335</strain>
    </source>
</reference>
<proteinExistence type="predicted"/>
<dbReference type="Pfam" id="PF12796">
    <property type="entry name" value="Ank_2"/>
    <property type="match status" value="1"/>
</dbReference>
<dbReference type="SUPFAM" id="SSF48403">
    <property type="entry name" value="Ankyrin repeat"/>
    <property type="match status" value="1"/>
</dbReference>
<keyword evidence="7" id="KW-1185">Reference proteome</keyword>
<dbReference type="InterPro" id="IPR002110">
    <property type="entry name" value="Ankyrin_rpt"/>
</dbReference>
<dbReference type="PANTHER" id="PTHR24171">
    <property type="entry name" value="ANKYRIN REPEAT DOMAIN-CONTAINING PROTEIN 39-RELATED"/>
    <property type="match status" value="1"/>
</dbReference>
<dbReference type="InterPro" id="IPR036770">
    <property type="entry name" value="Ankyrin_rpt-contain_sf"/>
</dbReference>
<gene>
    <name evidence="6" type="ORF">THAPSDRAFT_23800</name>
</gene>
<keyword evidence="2 3" id="KW-0040">ANK repeat</keyword>
<reference evidence="6 7" key="1">
    <citation type="journal article" date="2004" name="Science">
        <title>The genome of the diatom Thalassiosira pseudonana: ecology, evolution, and metabolism.</title>
        <authorList>
            <person name="Armbrust E.V."/>
            <person name="Berges J.A."/>
            <person name="Bowler C."/>
            <person name="Green B.R."/>
            <person name="Martinez D."/>
            <person name="Putnam N.H."/>
            <person name="Zhou S."/>
            <person name="Allen A.E."/>
            <person name="Apt K.E."/>
            <person name="Bechner M."/>
            <person name="Brzezinski M.A."/>
            <person name="Chaal B.K."/>
            <person name="Chiovitti A."/>
            <person name="Davis A.K."/>
            <person name="Demarest M.S."/>
            <person name="Detter J.C."/>
            <person name="Glavina T."/>
            <person name="Goodstein D."/>
            <person name="Hadi M.Z."/>
            <person name="Hellsten U."/>
            <person name="Hildebrand M."/>
            <person name="Jenkins B.D."/>
            <person name="Jurka J."/>
            <person name="Kapitonov V.V."/>
            <person name="Kroger N."/>
            <person name="Lau W.W."/>
            <person name="Lane T.W."/>
            <person name="Larimer F.W."/>
            <person name="Lippmeier J.C."/>
            <person name="Lucas S."/>
            <person name="Medina M."/>
            <person name="Montsant A."/>
            <person name="Obornik M."/>
            <person name="Parker M.S."/>
            <person name="Palenik B."/>
            <person name="Pazour G.J."/>
            <person name="Richardson P.M."/>
            <person name="Rynearson T.A."/>
            <person name="Saito M.A."/>
            <person name="Schwartz D.C."/>
            <person name="Thamatrakoln K."/>
            <person name="Valentin K."/>
            <person name="Vardi A."/>
            <person name="Wilkerson F.P."/>
            <person name="Rokhsar D.S."/>
        </authorList>
    </citation>
    <scope>NUCLEOTIDE SEQUENCE [LARGE SCALE GENOMIC DNA]</scope>
    <source>
        <strain evidence="6 7">CCMP1335</strain>
    </source>
</reference>
<feature type="repeat" description="ANK" evidence="3">
    <location>
        <begin position="100"/>
        <end position="132"/>
    </location>
</feature>
<dbReference type="RefSeq" id="XP_002291836.1">
    <property type="nucleotide sequence ID" value="XM_002291800.1"/>
</dbReference>
<feature type="compositionally biased region" description="Low complexity" evidence="4">
    <location>
        <begin position="189"/>
        <end position="200"/>
    </location>
</feature>
<sequence>MNLHTTLFLLSLLSGHTLLPTATADESSAETIDYDALLFEAAKNEDIPAALEAIQNGADINARSPRGLQTPLMQSVLFGRESMVEFFLANGADTTIPEKDGYTPMHGAGFQGRRSIAELLKKHGVGLRDKHADGHEPAIRSCWGPEARHAETVEWFLDNGVPLDDIYDVCMEMTKNSKTKKILEKRKVTAGSGDGAAASAGGTGDEL</sequence>
<feature type="signal peptide" evidence="5">
    <location>
        <begin position="1"/>
        <end position="24"/>
    </location>
</feature>
<organism evidence="6 7">
    <name type="scientific">Thalassiosira pseudonana</name>
    <name type="common">Marine diatom</name>
    <name type="synonym">Cyclotella nana</name>
    <dbReference type="NCBI Taxonomy" id="35128"/>
    <lineage>
        <taxon>Eukaryota</taxon>
        <taxon>Sar</taxon>
        <taxon>Stramenopiles</taxon>
        <taxon>Ochrophyta</taxon>
        <taxon>Bacillariophyta</taxon>
        <taxon>Coscinodiscophyceae</taxon>
        <taxon>Thalassiosirophycidae</taxon>
        <taxon>Thalassiosirales</taxon>
        <taxon>Thalassiosiraceae</taxon>
        <taxon>Thalassiosira</taxon>
    </lineage>
</organism>
<dbReference type="eggNOG" id="KOG4177">
    <property type="taxonomic scope" value="Eukaryota"/>
</dbReference>
<dbReference type="InParanoid" id="B8C758"/>
<dbReference type="OMA" id="CMEMTKN"/>
<protein>
    <submittedName>
        <fullName evidence="6">Uncharacterized protein</fullName>
    </submittedName>
</protein>
<dbReference type="STRING" id="35128.B8C758"/>
<name>B8C758_THAPS</name>
<dbReference type="EMBL" id="CM000644">
    <property type="protein sequence ID" value="EED90687.1"/>
    <property type="molecule type" value="Genomic_DNA"/>
</dbReference>
<dbReference type="AlphaFoldDB" id="B8C758"/>
<dbReference type="SMART" id="SM00248">
    <property type="entry name" value="ANK"/>
    <property type="match status" value="4"/>
</dbReference>
<dbReference type="HOGENOM" id="CLU_1328734_0_0_1"/>
<dbReference type="PROSITE" id="PS50088">
    <property type="entry name" value="ANK_REPEAT"/>
    <property type="match status" value="1"/>
</dbReference>
<dbReference type="KEGG" id="tps:THAPSDRAFT_23800"/>
<evidence type="ECO:0000256" key="1">
    <source>
        <dbReference type="ARBA" id="ARBA00022737"/>
    </source>
</evidence>
<evidence type="ECO:0000256" key="5">
    <source>
        <dbReference type="SAM" id="SignalP"/>
    </source>
</evidence>
<dbReference type="Proteomes" id="UP000001449">
    <property type="component" value="Chromosome 8"/>
</dbReference>
<evidence type="ECO:0000256" key="2">
    <source>
        <dbReference type="ARBA" id="ARBA00023043"/>
    </source>
</evidence>
<evidence type="ECO:0000313" key="7">
    <source>
        <dbReference type="Proteomes" id="UP000001449"/>
    </source>
</evidence>
<feature type="chain" id="PRO_5002866310" evidence="5">
    <location>
        <begin position="25"/>
        <end position="207"/>
    </location>
</feature>
<dbReference type="GeneID" id="7452841"/>
<accession>B8C758</accession>
<feature type="region of interest" description="Disordered" evidence="4">
    <location>
        <begin position="187"/>
        <end position="207"/>
    </location>
</feature>
<evidence type="ECO:0000313" key="6">
    <source>
        <dbReference type="EMBL" id="EED90687.1"/>
    </source>
</evidence>
<evidence type="ECO:0000256" key="3">
    <source>
        <dbReference type="PROSITE-ProRule" id="PRU00023"/>
    </source>
</evidence>
<keyword evidence="1" id="KW-0677">Repeat</keyword>
<keyword evidence="5" id="KW-0732">Signal</keyword>
<evidence type="ECO:0000256" key="4">
    <source>
        <dbReference type="SAM" id="MobiDB-lite"/>
    </source>
</evidence>
<dbReference type="Gene3D" id="1.25.40.20">
    <property type="entry name" value="Ankyrin repeat-containing domain"/>
    <property type="match status" value="1"/>
</dbReference>
<dbReference type="PaxDb" id="35128-Thaps23800"/>